<gene>
    <name evidence="1" type="ORF">RV045_04970</name>
</gene>
<organism evidence="1 2">
    <name type="scientific">Amphibiibacter pelophylacis</name>
    <dbReference type="NCBI Taxonomy" id="1799477"/>
    <lineage>
        <taxon>Bacteria</taxon>
        <taxon>Pseudomonadati</taxon>
        <taxon>Pseudomonadota</taxon>
        <taxon>Betaproteobacteria</taxon>
        <taxon>Burkholderiales</taxon>
        <taxon>Sphaerotilaceae</taxon>
        <taxon>Amphibiibacter</taxon>
    </lineage>
</organism>
<reference evidence="1" key="1">
    <citation type="submission" date="2023-10" db="EMBL/GenBank/DDBJ databases">
        <title>Amphibacter perezi, gen. nov., sp. nov. a novel taxa of the family Comamonadaceae, class Betaproteobacteria isolated from the skin microbiota of Pelophylax perezi from different populations.</title>
        <authorList>
            <person name="Costa S."/>
            <person name="Proenca D.N."/>
            <person name="Lopes I."/>
            <person name="Morais P.V."/>
        </authorList>
    </citation>
    <scope>NUCLEOTIDE SEQUENCE</scope>
    <source>
        <strain evidence="1">SL12-8</strain>
    </source>
</reference>
<evidence type="ECO:0000313" key="1">
    <source>
        <dbReference type="EMBL" id="MEJ7137784.1"/>
    </source>
</evidence>
<sequence length="310" mass="32627">MRRLWPGSGWPAPLLMLISTLSFATMALCVKWASTRYDYGVAEVITARGLVGVIILGAQALWRGQSLRTPVPVMHAWRAIFGVSSLALWFYAISQLPLATAVTMNYMSSIWLAIFLAAGGLISGARVDARLIAVVFVGFSGVVLVLRPTMPDGALWAVLSGLCSGMIAAMAYLQVSALGRIGEPTWRTVFYFSGLTTLSGLAACLLAPLWQGAAQVRPLESLLHSTPGGVLALIGAGVFATAGQMLLTVAYTRGQPMVNASLQYTGIVFSLIYGVVLFGDAVTPGALIGLALIVAAGITATRLRSQHKAA</sequence>
<dbReference type="Proteomes" id="UP001364695">
    <property type="component" value="Unassembled WGS sequence"/>
</dbReference>
<dbReference type="EMBL" id="JAWDIE010000006">
    <property type="protein sequence ID" value="MEJ7137784.1"/>
    <property type="molecule type" value="Genomic_DNA"/>
</dbReference>
<protein>
    <submittedName>
        <fullName evidence="1">DMT family transporter</fullName>
    </submittedName>
</protein>
<accession>A0ACC6P0M1</accession>
<keyword evidence="2" id="KW-1185">Reference proteome</keyword>
<evidence type="ECO:0000313" key="2">
    <source>
        <dbReference type="Proteomes" id="UP001364695"/>
    </source>
</evidence>
<proteinExistence type="predicted"/>
<comment type="caution">
    <text evidence="1">The sequence shown here is derived from an EMBL/GenBank/DDBJ whole genome shotgun (WGS) entry which is preliminary data.</text>
</comment>
<name>A0ACC6P0M1_9BURK</name>